<gene>
    <name evidence="4" type="primary">MOT48</name>
</gene>
<organism evidence="4">
    <name type="scientific">Chlamydomonas reinhardtii</name>
    <name type="common">Chlamydomonas smithii</name>
    <dbReference type="NCBI Taxonomy" id="3055"/>
    <lineage>
        <taxon>Eukaryota</taxon>
        <taxon>Viridiplantae</taxon>
        <taxon>Chlorophyta</taxon>
        <taxon>core chlorophytes</taxon>
        <taxon>Chlorophyceae</taxon>
        <taxon>CS clade</taxon>
        <taxon>Chlamydomonadales</taxon>
        <taxon>Chlamydomonadaceae</taxon>
        <taxon>Chlamydomonas</taxon>
    </lineage>
</organism>
<evidence type="ECO:0000256" key="2">
    <source>
        <dbReference type="SAM" id="MobiDB-lite"/>
    </source>
</evidence>
<dbReference type="EMBL" id="AB531999">
    <property type="protein sequence ID" value="BAI83444.1"/>
    <property type="molecule type" value="mRNA"/>
</dbReference>
<dbReference type="InterPro" id="IPR050734">
    <property type="entry name" value="PIH1/Kintoun_subfamily"/>
</dbReference>
<comment type="similarity">
    <text evidence="1">Belongs to the PIH1 family.</text>
</comment>
<evidence type="ECO:0000259" key="3">
    <source>
        <dbReference type="Pfam" id="PF08190"/>
    </source>
</evidence>
<evidence type="ECO:0000313" key="4">
    <source>
        <dbReference type="EMBL" id="BAI83444.1"/>
    </source>
</evidence>
<name>D4AHU0_CHLRE</name>
<accession>D4AHU0</accession>
<feature type="region of interest" description="Disordered" evidence="2">
    <location>
        <begin position="250"/>
        <end position="314"/>
    </location>
</feature>
<feature type="compositionally biased region" description="Low complexity" evidence="2">
    <location>
        <begin position="267"/>
        <end position="296"/>
    </location>
</feature>
<dbReference type="PANTHER" id="PTHR22997:SF11">
    <property type="entry name" value="PIH1 N-TERMINAL DOMAIN-CONTAINING PROTEIN"/>
    <property type="match status" value="1"/>
</dbReference>
<feature type="domain" description="PIH1 N-terminal" evidence="3">
    <location>
        <begin position="75"/>
        <end position="238"/>
    </location>
</feature>
<evidence type="ECO:0000256" key="1">
    <source>
        <dbReference type="ARBA" id="ARBA00008511"/>
    </source>
</evidence>
<reference evidence="4" key="1">
    <citation type="journal article" date="2010" name="J. Cell Biol.">
        <title>Discrete PIH proteins function in the cytoplasmic preassembly of different subsets of axonemal dyneins.</title>
        <authorList>
            <person name="Yamamoto R."/>
            <person name="Hirono M."/>
            <person name="Kamiya R."/>
        </authorList>
    </citation>
    <scope>NUCLEOTIDE SEQUENCE</scope>
</reference>
<dbReference type="AlphaFoldDB" id="D4AHU0"/>
<dbReference type="GO" id="GO:0097255">
    <property type="term" value="C:R2TP complex"/>
    <property type="evidence" value="ECO:0000314"/>
    <property type="project" value="UniProtKB"/>
</dbReference>
<dbReference type="Pfam" id="PF08190">
    <property type="entry name" value="PIH1"/>
    <property type="match status" value="1"/>
</dbReference>
<sequence>MLITDNMLGKQEPQAVGPMDGPEPSPEELLALVELLQQQGMNMDQVPADLKTMLHNVKRQKAPATKGPATPEAPTEEITPDPGFVIKTTETKTGDKIFINVCWHDRVAAPGGWSNGVMPDEVAAALEKLQSAGGDEGAAHMSPSEVEALRFPLACGAPRVDTDRKGSPCTAIDVVFNSDVVRAAASARKLKAMLIEVSLGWVGNKLGGKLDPRYKLPKMRYKGEVVASQRIRADDKRKKLVTELREVDEEPSFALRTKKAPAPPPITAQSPASAASSTVAAPATASSADQQSVAAVGPASNHDRSSGAAASPSAAPTYKVDYAGRPVQWVQVTVDFPASGPSSSAAAQQPGCTSVEVCGRNVYIRAGPGAPELHVPLQFAVSAEGATAAWQEQQQPSTGGGKGPGGPLGQHLVVRLPYMGLQDYLADARAQAPLAFGQLSFASKALLELEP</sequence>
<dbReference type="InterPro" id="IPR012981">
    <property type="entry name" value="PIH1_N"/>
</dbReference>
<feature type="region of interest" description="Disordered" evidence="2">
    <location>
        <begin position="60"/>
        <end position="83"/>
    </location>
</feature>
<proteinExistence type="evidence at transcript level"/>
<dbReference type="PANTHER" id="PTHR22997">
    <property type="entry name" value="PIH1 DOMAIN-CONTAINING PROTEIN 1"/>
    <property type="match status" value="1"/>
</dbReference>
<feature type="region of interest" description="Disordered" evidence="2">
    <location>
        <begin position="1"/>
        <end position="26"/>
    </location>
</feature>
<protein>
    <submittedName>
        <fullName evidence="4">MOT48 protein</fullName>
    </submittedName>
</protein>
<dbReference type="ExpressionAtlas" id="D4AHU0">
    <property type="expression patterns" value="baseline"/>
</dbReference>